<dbReference type="InterPro" id="IPR050361">
    <property type="entry name" value="MPP/UQCRC_Complex"/>
</dbReference>
<organism evidence="3 4">
    <name type="scientific">Oxobacter pfennigii</name>
    <dbReference type="NCBI Taxonomy" id="36849"/>
    <lineage>
        <taxon>Bacteria</taxon>
        <taxon>Bacillati</taxon>
        <taxon>Bacillota</taxon>
        <taxon>Clostridia</taxon>
        <taxon>Eubacteriales</taxon>
        <taxon>Clostridiaceae</taxon>
        <taxon>Oxobacter</taxon>
    </lineage>
</organism>
<accession>A0A0P8YAM2</accession>
<dbReference type="Pfam" id="PF00675">
    <property type="entry name" value="Peptidase_M16"/>
    <property type="match status" value="1"/>
</dbReference>
<dbReference type="InterPro" id="IPR007863">
    <property type="entry name" value="Peptidase_M16_C"/>
</dbReference>
<keyword evidence="3" id="KW-0645">Protease</keyword>
<dbReference type="InterPro" id="IPR011249">
    <property type="entry name" value="Metalloenz_LuxS/M16"/>
</dbReference>
<feature type="domain" description="Peptidase M16 N-terminal" evidence="1">
    <location>
        <begin position="63"/>
        <end position="174"/>
    </location>
</feature>
<evidence type="ECO:0000313" key="3">
    <source>
        <dbReference type="EMBL" id="KPU44047.1"/>
    </source>
</evidence>
<dbReference type="PANTHER" id="PTHR11851">
    <property type="entry name" value="METALLOPROTEASE"/>
    <property type="match status" value="1"/>
</dbReference>
<name>A0A0P8YAM2_9CLOT</name>
<dbReference type="NCBIfam" id="NF047421">
    <property type="entry name" value="YfmH_fam"/>
    <property type="match status" value="1"/>
</dbReference>
<gene>
    <name evidence="3" type="primary">albF_1</name>
    <name evidence="3" type="ORF">OXPF_22130</name>
</gene>
<dbReference type="Pfam" id="PF05193">
    <property type="entry name" value="Peptidase_M16_C"/>
    <property type="match status" value="1"/>
</dbReference>
<dbReference type="GO" id="GO:0046872">
    <property type="term" value="F:metal ion binding"/>
    <property type="evidence" value="ECO:0007669"/>
    <property type="project" value="InterPro"/>
</dbReference>
<evidence type="ECO:0000259" key="1">
    <source>
        <dbReference type="Pfam" id="PF00675"/>
    </source>
</evidence>
<proteinExistence type="predicted"/>
<reference evidence="3 4" key="1">
    <citation type="submission" date="2015-09" db="EMBL/GenBank/DDBJ databases">
        <title>Genome sequence of Oxobacter pfennigii DSM 3222.</title>
        <authorList>
            <person name="Poehlein A."/>
            <person name="Bengelsdorf F.R."/>
            <person name="Schiel-Bengelsdorf B."/>
            <person name="Duerre P."/>
            <person name="Daniel R."/>
        </authorList>
    </citation>
    <scope>NUCLEOTIDE SEQUENCE [LARGE SCALE GENOMIC DNA]</scope>
    <source>
        <strain evidence="3 4">DSM 3222</strain>
    </source>
</reference>
<evidence type="ECO:0000259" key="2">
    <source>
        <dbReference type="Pfam" id="PF05193"/>
    </source>
</evidence>
<sequence length="427" mass="49404">MNIINNESIDEKLYYEKQSAGLDIYVIPKKGYSLYYGIMAVNYGSNDNEFLIPGSDKSLKVPDGIAHFLEHKMFDKKEGNLLQDYGALGSTPNAYTNATTTAYLFTTTADIKKNVELLFRNVHEPYFTDESIDREKEIIGQEIKMYQDNPSWKVYFNLLDCMYIKHPVKKEIAGSYYSISEISKELLYECYDTFYRPSNLVFLLVGDVEPEEIIGFADENIKRYEKGKKEKPLRIYPHEPAKLNKKHAEEKMEISRPLFAMGFKDIDIGFTGDLLLQKEIETEILLEGMFGKSSPIFKELYDKGLINNSFGSDFMSEKDYGYSIVSGESKEPETVSKIIEDYIKRDGINILSKKRFETIKKKLIGHFLASFNSNEFIGSNFISYKMKGINLFDYMDTVERIEYNDIENRFLNHITEDVKAMSIIYPN</sequence>
<evidence type="ECO:0000313" key="4">
    <source>
        <dbReference type="Proteomes" id="UP000050326"/>
    </source>
</evidence>
<keyword evidence="4" id="KW-1185">Reference proteome</keyword>
<dbReference type="PANTHER" id="PTHR11851:SF134">
    <property type="entry name" value="ZINC-DEPENDENT PROTEASE"/>
    <property type="match status" value="1"/>
</dbReference>
<keyword evidence="3" id="KW-0378">Hydrolase</keyword>
<protein>
    <submittedName>
        <fullName evidence="3">Putative zinc protease AlbF</fullName>
        <ecNumber evidence="3">3.4.24.-</ecNumber>
    </submittedName>
</protein>
<dbReference type="GO" id="GO:0006508">
    <property type="term" value="P:proteolysis"/>
    <property type="evidence" value="ECO:0007669"/>
    <property type="project" value="UniProtKB-KW"/>
</dbReference>
<dbReference type="PATRIC" id="fig|36849.3.peg.2334"/>
<dbReference type="OrthoDB" id="9811314at2"/>
<comment type="caution">
    <text evidence="3">The sequence shown here is derived from an EMBL/GenBank/DDBJ whole genome shotgun (WGS) entry which is preliminary data.</text>
</comment>
<dbReference type="InterPro" id="IPR011765">
    <property type="entry name" value="Pept_M16_N"/>
</dbReference>
<dbReference type="STRING" id="36849.OXPF_22130"/>
<dbReference type="AlphaFoldDB" id="A0A0P8YAM2"/>
<dbReference type="Proteomes" id="UP000050326">
    <property type="component" value="Unassembled WGS sequence"/>
</dbReference>
<feature type="domain" description="Peptidase M16 C-terminal" evidence="2">
    <location>
        <begin position="182"/>
        <end position="363"/>
    </location>
</feature>
<dbReference type="EC" id="3.4.24.-" evidence="3"/>
<dbReference type="Gene3D" id="3.30.830.10">
    <property type="entry name" value="Metalloenzyme, LuxS/M16 peptidase-like"/>
    <property type="match status" value="2"/>
</dbReference>
<dbReference type="GO" id="GO:0008233">
    <property type="term" value="F:peptidase activity"/>
    <property type="evidence" value="ECO:0007669"/>
    <property type="project" value="UniProtKB-KW"/>
</dbReference>
<dbReference type="RefSeq" id="WP_054875250.1">
    <property type="nucleotide sequence ID" value="NZ_LKET01000032.1"/>
</dbReference>
<dbReference type="SUPFAM" id="SSF63411">
    <property type="entry name" value="LuxS/MPP-like metallohydrolase"/>
    <property type="match status" value="2"/>
</dbReference>
<dbReference type="EMBL" id="LKET01000032">
    <property type="protein sequence ID" value="KPU44047.1"/>
    <property type="molecule type" value="Genomic_DNA"/>
</dbReference>